<dbReference type="PIRSF" id="PIRSF004846">
    <property type="entry name" value="ModA"/>
    <property type="match status" value="1"/>
</dbReference>
<evidence type="ECO:0000256" key="1">
    <source>
        <dbReference type="ARBA" id="ARBA00009175"/>
    </source>
</evidence>
<dbReference type="Proteomes" id="UP001232750">
    <property type="component" value="Unassembled WGS sequence"/>
</dbReference>
<reference evidence="5 6" key="1">
    <citation type="submission" date="2023-05" db="EMBL/GenBank/DDBJ databases">
        <title>Gordonibacter KGMB12511T sp. nov., isolated from faeces of healthy Korean.</title>
        <authorList>
            <person name="Kim H.S."/>
            <person name="Kim J.-S."/>
            <person name="Suh M.K."/>
            <person name="Eom M.K."/>
            <person name="Do H.E."/>
            <person name="Lee J.-S."/>
        </authorList>
    </citation>
    <scope>NUCLEOTIDE SEQUENCE [LARGE SCALE GENOMIC DNA]</scope>
    <source>
        <strain evidence="5 6">KGMB12511</strain>
    </source>
</reference>
<dbReference type="InterPro" id="IPR050682">
    <property type="entry name" value="ModA/WtpA"/>
</dbReference>
<dbReference type="EMBL" id="JASJEU010000005">
    <property type="protein sequence ID" value="MDJ1649658.1"/>
    <property type="molecule type" value="Genomic_DNA"/>
</dbReference>
<dbReference type="SUPFAM" id="SSF53850">
    <property type="entry name" value="Periplasmic binding protein-like II"/>
    <property type="match status" value="1"/>
</dbReference>
<proteinExistence type="inferred from homology"/>
<sequence>MSLQFMHKITAHRAVGLAALALATALACTLFAGCSSASIESTSDQNAAPSEPAVERQLEGKELNIYCGAGMTDPFQKISDAFAEETGCKMNVTFANAAQIQTQINTTQQGDFFIAGSADELKPVEAYVASSTDLVKHIPVLAVPSDNPKAVSGLADLAGVDRLLTGDPESTPIGKIAQKALSQAGLWDQLMSANVITTTTTAPQIATALVNGEGDAGIVWKENAKVTGVAIVDTSDLDDFVKTVPAAELSCAADADAVKAFSEFLLTDAAQSIWAEFGYEQV</sequence>
<evidence type="ECO:0000256" key="4">
    <source>
        <dbReference type="SAM" id="SignalP"/>
    </source>
</evidence>
<dbReference type="PANTHER" id="PTHR30632">
    <property type="entry name" value="MOLYBDATE-BINDING PERIPLASMIC PROTEIN"/>
    <property type="match status" value="1"/>
</dbReference>
<comment type="caution">
    <text evidence="5">The sequence shown here is derived from an EMBL/GenBank/DDBJ whole genome shotgun (WGS) entry which is preliminary data.</text>
</comment>
<feature type="chain" id="PRO_5045369321" evidence="4">
    <location>
        <begin position="33"/>
        <end position="282"/>
    </location>
</feature>
<dbReference type="PANTHER" id="PTHR30632:SF0">
    <property type="entry name" value="SULFATE-BINDING PROTEIN"/>
    <property type="match status" value="1"/>
</dbReference>
<evidence type="ECO:0000256" key="3">
    <source>
        <dbReference type="ARBA" id="ARBA00022729"/>
    </source>
</evidence>
<organism evidence="5 6">
    <name type="scientific">Gordonibacter faecis</name>
    <dbReference type="NCBI Taxonomy" id="3047475"/>
    <lineage>
        <taxon>Bacteria</taxon>
        <taxon>Bacillati</taxon>
        <taxon>Actinomycetota</taxon>
        <taxon>Coriobacteriia</taxon>
        <taxon>Eggerthellales</taxon>
        <taxon>Eggerthellaceae</taxon>
        <taxon>Gordonibacter</taxon>
    </lineage>
</organism>
<comment type="similarity">
    <text evidence="1">Belongs to the bacterial solute-binding protein ModA family.</text>
</comment>
<evidence type="ECO:0000313" key="5">
    <source>
        <dbReference type="EMBL" id="MDJ1649658.1"/>
    </source>
</evidence>
<dbReference type="NCBIfam" id="TIGR01256">
    <property type="entry name" value="modA"/>
    <property type="match status" value="1"/>
</dbReference>
<name>A0ABT7DJG2_9ACTN</name>
<evidence type="ECO:0000256" key="2">
    <source>
        <dbReference type="ARBA" id="ARBA00022723"/>
    </source>
</evidence>
<keyword evidence="3 4" id="KW-0732">Signal</keyword>
<dbReference type="Pfam" id="PF13531">
    <property type="entry name" value="SBP_bac_11"/>
    <property type="match status" value="1"/>
</dbReference>
<dbReference type="InterPro" id="IPR005950">
    <property type="entry name" value="ModA"/>
</dbReference>
<keyword evidence="2" id="KW-0479">Metal-binding</keyword>
<evidence type="ECO:0000313" key="6">
    <source>
        <dbReference type="Proteomes" id="UP001232750"/>
    </source>
</evidence>
<keyword evidence="6" id="KW-1185">Reference proteome</keyword>
<accession>A0ABT7DJG2</accession>
<gene>
    <name evidence="5" type="primary">modA</name>
    <name evidence="5" type="ORF">QNJ86_02485</name>
</gene>
<dbReference type="Gene3D" id="3.40.190.10">
    <property type="entry name" value="Periplasmic binding protein-like II"/>
    <property type="match status" value="2"/>
</dbReference>
<dbReference type="RefSeq" id="WP_283830996.1">
    <property type="nucleotide sequence ID" value="NZ_JASJEU010000005.1"/>
</dbReference>
<feature type="signal peptide" evidence="4">
    <location>
        <begin position="1"/>
        <end position="32"/>
    </location>
</feature>
<protein>
    <submittedName>
        <fullName evidence="5">Molybdate ABC transporter substrate-binding protein</fullName>
    </submittedName>
</protein>